<evidence type="ECO:0000313" key="2">
    <source>
        <dbReference type="Proteomes" id="UP000515164"/>
    </source>
</evidence>
<feature type="compositionally biased region" description="Basic and acidic residues" evidence="1">
    <location>
        <begin position="249"/>
        <end position="264"/>
    </location>
</feature>
<keyword evidence="2" id="KW-1185">Reference proteome</keyword>
<accession>A0A6P8MT54</accession>
<feature type="compositionally biased region" description="Basic and acidic residues" evidence="1">
    <location>
        <begin position="140"/>
        <end position="149"/>
    </location>
</feature>
<feature type="region of interest" description="Disordered" evidence="1">
    <location>
        <begin position="69"/>
        <end position="382"/>
    </location>
</feature>
<evidence type="ECO:0000256" key="1">
    <source>
        <dbReference type="SAM" id="MobiDB-lite"/>
    </source>
</evidence>
<sequence>MANKINKKIGVIDNEAKRKETKPTLNSIKGAIKRKINSQKTAKEINNSLTLSAQKSRKLNPQPNLVARAKSLANTPRNTAIDHHPSQEEKANETKNMKPTRATSPPAIVTKNRFSILQSEPEPHPQPGPSNSTWKSTLEQIKKKNETLRGKTGRHGPTTSPEQSAQQGRRTPPYNPGGPAPPTPPRGDRAPDGRPTGCSAEERTSTPPTTKDNRPPPINILLQDPKDTPQPNLVARTKGLESILENTDEEYHSTQEEKTKEIKNMKPIKAISPPAVTTKNRFSILQSEPQPQSQPAPSNNSTSSLTLEQIKKKEMLGGKMRKHSPTISPKQSTPQGRQASSNNSGGPAPPASPGGPGGGAPDGHSTRHTAEERTDALTTTRE</sequence>
<proteinExistence type="predicted"/>
<reference evidence="3" key="1">
    <citation type="submission" date="2025-08" db="UniProtKB">
        <authorList>
            <consortium name="RefSeq"/>
        </authorList>
    </citation>
    <scope>IDENTIFICATION</scope>
    <source>
        <tissue evidence="3">Muscle</tissue>
    </source>
</reference>
<feature type="compositionally biased region" description="Polar residues" evidence="1">
    <location>
        <begin position="325"/>
        <end position="338"/>
    </location>
</feature>
<dbReference type="RefSeq" id="XP_033305510.1">
    <property type="nucleotide sequence ID" value="XM_033449619.1"/>
</dbReference>
<evidence type="ECO:0000313" key="3">
    <source>
        <dbReference type="RefSeq" id="XP_033305510.1"/>
    </source>
</evidence>
<feature type="compositionally biased region" description="Polar residues" evidence="1">
    <location>
        <begin position="129"/>
        <end position="139"/>
    </location>
</feature>
<organism evidence="2 3">
    <name type="scientific">Bombus bifarius</name>
    <dbReference type="NCBI Taxonomy" id="103933"/>
    <lineage>
        <taxon>Eukaryota</taxon>
        <taxon>Metazoa</taxon>
        <taxon>Ecdysozoa</taxon>
        <taxon>Arthropoda</taxon>
        <taxon>Hexapoda</taxon>
        <taxon>Insecta</taxon>
        <taxon>Pterygota</taxon>
        <taxon>Neoptera</taxon>
        <taxon>Endopterygota</taxon>
        <taxon>Hymenoptera</taxon>
        <taxon>Apocrita</taxon>
        <taxon>Aculeata</taxon>
        <taxon>Apoidea</taxon>
        <taxon>Anthophila</taxon>
        <taxon>Apidae</taxon>
        <taxon>Bombus</taxon>
        <taxon>Pyrobombus</taxon>
    </lineage>
</organism>
<dbReference type="AlphaFoldDB" id="A0A6P8MT54"/>
<feature type="compositionally biased region" description="Polar residues" evidence="1">
    <location>
        <begin position="275"/>
        <end position="285"/>
    </location>
</feature>
<protein>
    <submittedName>
        <fullName evidence="3">Serine/arginine repetitive matrix protein 1-like</fullName>
    </submittedName>
</protein>
<dbReference type="GeneID" id="117208424"/>
<feature type="compositionally biased region" description="Low complexity" evidence="1">
    <location>
        <begin position="286"/>
        <end position="304"/>
    </location>
</feature>
<feature type="compositionally biased region" description="Basic and acidic residues" evidence="1">
    <location>
        <begin position="364"/>
        <end position="382"/>
    </location>
</feature>
<dbReference type="Proteomes" id="UP000515164">
    <property type="component" value="Unplaced"/>
</dbReference>
<feature type="compositionally biased region" description="Basic and acidic residues" evidence="1">
    <location>
        <begin position="80"/>
        <end position="96"/>
    </location>
</feature>
<gene>
    <name evidence="3" type="primary">LOC117208424</name>
</gene>
<feature type="compositionally biased region" description="Polar residues" evidence="1">
    <location>
        <begin position="157"/>
        <end position="169"/>
    </location>
</feature>
<name>A0A6P8MT54_9HYME</name>
<feature type="compositionally biased region" description="Pro residues" evidence="1">
    <location>
        <begin position="173"/>
        <end position="185"/>
    </location>
</feature>
<dbReference type="KEGG" id="bbif:117208424"/>